<dbReference type="EMBL" id="BARS01012117">
    <property type="protein sequence ID" value="GAF97233.1"/>
    <property type="molecule type" value="Genomic_DNA"/>
</dbReference>
<evidence type="ECO:0000313" key="1">
    <source>
        <dbReference type="EMBL" id="GAF97233.1"/>
    </source>
</evidence>
<reference evidence="1" key="1">
    <citation type="journal article" date="2014" name="Front. Microbiol.">
        <title>High frequency of phylogenetically diverse reductive dehalogenase-homologous genes in deep subseafloor sedimentary metagenomes.</title>
        <authorList>
            <person name="Kawai M."/>
            <person name="Futagami T."/>
            <person name="Toyoda A."/>
            <person name="Takaki Y."/>
            <person name="Nishi S."/>
            <person name="Hori S."/>
            <person name="Arai W."/>
            <person name="Tsubouchi T."/>
            <person name="Morono Y."/>
            <person name="Uchiyama I."/>
            <person name="Ito T."/>
            <person name="Fujiyama A."/>
            <person name="Inagaki F."/>
            <person name="Takami H."/>
        </authorList>
    </citation>
    <scope>NUCLEOTIDE SEQUENCE</scope>
    <source>
        <strain evidence="1">Expedition CK06-06</strain>
    </source>
</reference>
<accession>X0TUH1</accession>
<dbReference type="AlphaFoldDB" id="X0TUH1"/>
<feature type="non-terminal residue" evidence="1">
    <location>
        <position position="46"/>
    </location>
</feature>
<protein>
    <submittedName>
        <fullName evidence="1">Uncharacterized protein</fullName>
    </submittedName>
</protein>
<proteinExistence type="predicted"/>
<name>X0TUH1_9ZZZZ</name>
<sequence length="46" mass="5074">MHDVRMSGEDVLKRQLELADANYHRLKAKGVLAISVLGAIEGRIQA</sequence>
<organism evidence="1">
    <name type="scientific">marine sediment metagenome</name>
    <dbReference type="NCBI Taxonomy" id="412755"/>
    <lineage>
        <taxon>unclassified sequences</taxon>
        <taxon>metagenomes</taxon>
        <taxon>ecological metagenomes</taxon>
    </lineage>
</organism>
<comment type="caution">
    <text evidence="1">The sequence shown here is derived from an EMBL/GenBank/DDBJ whole genome shotgun (WGS) entry which is preliminary data.</text>
</comment>
<gene>
    <name evidence="1" type="ORF">S01H1_21748</name>
</gene>